<dbReference type="OrthoDB" id="524326at2759"/>
<feature type="compositionally biased region" description="Low complexity" evidence="2">
    <location>
        <begin position="417"/>
        <end position="431"/>
    </location>
</feature>
<evidence type="ECO:0000313" key="6">
    <source>
        <dbReference type="Proteomes" id="UP000298061"/>
    </source>
</evidence>
<dbReference type="PANTHER" id="PTHR11216:SF170">
    <property type="entry name" value="DYNAMIN ASSOCIATED PROTEIN 160, ISOFORM D"/>
    <property type="match status" value="1"/>
</dbReference>
<dbReference type="AlphaFoldDB" id="A0A4Y9ZLN0"/>
<dbReference type="GO" id="GO:0006897">
    <property type="term" value="P:endocytosis"/>
    <property type="evidence" value="ECO:0007669"/>
    <property type="project" value="TreeGrafter"/>
</dbReference>
<gene>
    <name evidence="5" type="ORF">EWM64_g9574</name>
</gene>
<feature type="region of interest" description="Disordered" evidence="2">
    <location>
        <begin position="850"/>
        <end position="895"/>
    </location>
</feature>
<feature type="domain" description="EF-hand" evidence="4">
    <location>
        <begin position="300"/>
        <end position="335"/>
    </location>
</feature>
<dbReference type="PROSITE" id="PS50222">
    <property type="entry name" value="EF_HAND_2"/>
    <property type="match status" value="1"/>
</dbReference>
<feature type="region of interest" description="Disordered" evidence="2">
    <location>
        <begin position="230"/>
        <end position="266"/>
    </location>
</feature>
<feature type="domain" description="EH" evidence="3">
    <location>
        <begin position="128"/>
        <end position="218"/>
    </location>
</feature>
<organism evidence="5 6">
    <name type="scientific">Hericium alpestre</name>
    <dbReference type="NCBI Taxonomy" id="135208"/>
    <lineage>
        <taxon>Eukaryota</taxon>
        <taxon>Fungi</taxon>
        <taxon>Dikarya</taxon>
        <taxon>Basidiomycota</taxon>
        <taxon>Agaricomycotina</taxon>
        <taxon>Agaricomycetes</taxon>
        <taxon>Russulales</taxon>
        <taxon>Hericiaceae</taxon>
        <taxon>Hericium</taxon>
    </lineage>
</organism>
<dbReference type="Proteomes" id="UP000298061">
    <property type="component" value="Unassembled WGS sequence"/>
</dbReference>
<feature type="domain" description="EH" evidence="3">
    <location>
        <begin position="10"/>
        <end position="117"/>
    </location>
</feature>
<feature type="region of interest" description="Disordered" evidence="2">
    <location>
        <begin position="681"/>
        <end position="701"/>
    </location>
</feature>
<dbReference type="STRING" id="135208.A0A4Y9ZLN0"/>
<feature type="domain" description="EH" evidence="3">
    <location>
        <begin position="267"/>
        <end position="356"/>
    </location>
</feature>
<dbReference type="GO" id="GO:0005509">
    <property type="term" value="F:calcium ion binding"/>
    <property type="evidence" value="ECO:0007669"/>
    <property type="project" value="InterPro"/>
</dbReference>
<feature type="compositionally biased region" description="Polar residues" evidence="2">
    <location>
        <begin position="386"/>
        <end position="398"/>
    </location>
</feature>
<dbReference type="SUPFAM" id="SSF47473">
    <property type="entry name" value="EF-hand"/>
    <property type="match status" value="3"/>
</dbReference>
<dbReference type="PROSITE" id="PS50031">
    <property type="entry name" value="EH"/>
    <property type="match status" value="3"/>
</dbReference>
<sequence length="1110" mass="118206">MASFAPTPAEISLVNSIFDKNDPQKFNIITGDIAVGVFAGAELSSTVLGEIWSLADDENNGFLTRKGVAIAVRLVGWAQNGEHVSKELIYKPGPLAVLNGYPHSKLPDAVVSSPKLSASGLPPLTTEDRAKFDRLFQGCGPVNGLLSGDKARDVFVKSKLPVDTLSQIWALSDTQSRGSLDLTDFRIAMYLIQAYISGKLPFVPTTLPPGLYDMASDRVEEADANVIGTGGSSSQVSGPHLPHTSDFVRPQAKANGPSQNPEITPSEKARFDSLFESLDTQKRSYVEGDVAVPFMLQSKLPEEELARIWDLADLNNDGRLTRDGFAVAMWLIQTRLGGHEIPGALPQALIPGALHQRVFSSPPFQGPLQDMQQDLLWDNSLHSASPLHSQAQTTQSEQAVRALQPETPDATIWPIRSAAPDPDPSSASHPDLLGDDEGTVNMSLPGFGVSVDSRQARKDLTSTNQIIQNAKAEQRSMEESITANDTQLVALQAQLDSAKTSLETEGLLLTSLKDRHARQMEDINRTRQELIRAESDLSAVRVEKAEIEHALLRDKEEVRTLHRRMTETGVVIEQLKTEIEKTRRSGQQQKGLVAIAKKQLSARDGEKARVEKKLQDIGSQISRVEDVELVEANATILTPGADSQSKPRLESSAVPVDVSVSTAHQGLSSSPDSIAFAASQPLPATPTISPSPTGGSMTSQRTNPFTMLAASRGQTTLQSQSPLTSSLPPDSISDGHAGIAPTVSAESDLDDPSHITWEPGRTGRPGEISPNSDNVTQIPSTPPLSVPGLTHIQSSSGAEFEADGAHGPLENFPIQGVIRAIPQLPIVPPGQPDPAAGSDFQWHLKRLDIDASDSSDGEPSLEANNSSKKPESLSAFSVSVTQQSPPSSFPFDDSFSISVSPQGPFPSTSSHAVPSLHLSDAIPVTPSTVHPPAISPSKGLVDFDEALGKIPDEPATALASATFDSIFEDNFDFGNFGEADGPAASNGVDEPIHFASSPLAMTLSETSNDAKRTTLGDNSGVHAPSPSVALPSSTLTPVPNGQHGHSLFHTCLLIGNPADDAQVATPRNSAALEGTDSDGPLFTTASKQVTFHSLILAQIEIVDRIKQGEQ</sequence>
<evidence type="ECO:0000256" key="2">
    <source>
        <dbReference type="SAM" id="MobiDB-lite"/>
    </source>
</evidence>
<feature type="region of interest" description="Disordered" evidence="2">
    <location>
        <begin position="734"/>
        <end position="808"/>
    </location>
</feature>
<evidence type="ECO:0000259" key="4">
    <source>
        <dbReference type="PROSITE" id="PS50222"/>
    </source>
</evidence>
<dbReference type="InterPro" id="IPR011992">
    <property type="entry name" value="EF-hand-dom_pair"/>
</dbReference>
<feature type="coiled-coil region" evidence="1">
    <location>
        <begin position="509"/>
        <end position="543"/>
    </location>
</feature>
<dbReference type="InterPro" id="IPR000261">
    <property type="entry name" value="EH_dom"/>
</dbReference>
<dbReference type="PANTHER" id="PTHR11216">
    <property type="entry name" value="EH DOMAIN"/>
    <property type="match status" value="1"/>
</dbReference>
<evidence type="ECO:0000313" key="5">
    <source>
        <dbReference type="EMBL" id="TFY74438.1"/>
    </source>
</evidence>
<evidence type="ECO:0000256" key="1">
    <source>
        <dbReference type="SAM" id="Coils"/>
    </source>
</evidence>
<dbReference type="GO" id="GO:0016197">
    <property type="term" value="P:endosomal transport"/>
    <property type="evidence" value="ECO:0007669"/>
    <property type="project" value="TreeGrafter"/>
</dbReference>
<feature type="compositionally biased region" description="Polar residues" evidence="2">
    <location>
        <begin position="686"/>
        <end position="701"/>
    </location>
</feature>
<dbReference type="GO" id="GO:0005886">
    <property type="term" value="C:plasma membrane"/>
    <property type="evidence" value="ECO:0007669"/>
    <property type="project" value="TreeGrafter"/>
</dbReference>
<reference evidence="5 6" key="1">
    <citation type="submission" date="2019-02" db="EMBL/GenBank/DDBJ databases">
        <title>Genome sequencing of the rare red list fungi Hericium alpestre (H. flagellum).</title>
        <authorList>
            <person name="Buettner E."/>
            <person name="Kellner H."/>
        </authorList>
    </citation>
    <scope>NUCLEOTIDE SEQUENCE [LARGE SCALE GENOMIC DNA]</scope>
    <source>
        <strain evidence="5 6">DSM 108284</strain>
    </source>
</reference>
<dbReference type="CDD" id="cd00052">
    <property type="entry name" value="EH"/>
    <property type="match status" value="3"/>
</dbReference>
<protein>
    <submittedName>
        <fullName evidence="5">Uncharacterized protein</fullName>
    </submittedName>
</protein>
<dbReference type="SMART" id="SM00027">
    <property type="entry name" value="EH"/>
    <property type="match status" value="3"/>
</dbReference>
<dbReference type="InterPro" id="IPR002048">
    <property type="entry name" value="EF_hand_dom"/>
</dbReference>
<dbReference type="EMBL" id="SFCI01002084">
    <property type="protein sequence ID" value="TFY74438.1"/>
    <property type="molecule type" value="Genomic_DNA"/>
</dbReference>
<name>A0A4Y9ZLN0_9AGAM</name>
<comment type="caution">
    <text evidence="5">The sequence shown here is derived from an EMBL/GenBank/DDBJ whole genome shotgun (WGS) entry which is preliminary data.</text>
</comment>
<feature type="region of interest" description="Disordered" evidence="2">
    <location>
        <begin position="1010"/>
        <end position="1041"/>
    </location>
</feature>
<feature type="region of interest" description="Disordered" evidence="2">
    <location>
        <begin position="386"/>
        <end position="436"/>
    </location>
</feature>
<proteinExistence type="predicted"/>
<feature type="compositionally biased region" description="Polar residues" evidence="2">
    <location>
        <begin position="769"/>
        <end position="779"/>
    </location>
</feature>
<feature type="compositionally biased region" description="Polar residues" evidence="2">
    <location>
        <begin position="1030"/>
        <end position="1039"/>
    </location>
</feature>
<evidence type="ECO:0000259" key="3">
    <source>
        <dbReference type="PROSITE" id="PS50031"/>
    </source>
</evidence>
<keyword evidence="6" id="KW-1185">Reference proteome</keyword>
<keyword evidence="1" id="KW-0175">Coiled coil</keyword>
<accession>A0A4Y9ZLN0</accession>
<dbReference type="GO" id="GO:0005737">
    <property type="term" value="C:cytoplasm"/>
    <property type="evidence" value="ECO:0007669"/>
    <property type="project" value="TreeGrafter"/>
</dbReference>
<feature type="compositionally biased region" description="Low complexity" evidence="2">
    <location>
        <begin position="876"/>
        <end position="895"/>
    </location>
</feature>
<dbReference type="Pfam" id="PF12763">
    <property type="entry name" value="EH"/>
    <property type="match status" value="3"/>
</dbReference>
<dbReference type="Gene3D" id="1.10.238.10">
    <property type="entry name" value="EF-hand"/>
    <property type="match status" value="3"/>
</dbReference>